<dbReference type="InterPro" id="IPR009876">
    <property type="entry name" value="OM_adhesin_OpcA"/>
</dbReference>
<accession>A0ABV1JLG6</accession>
<dbReference type="EMBL" id="JBECZB010000011">
    <property type="protein sequence ID" value="MEQ3511322.1"/>
    <property type="molecule type" value="Genomic_DNA"/>
</dbReference>
<organism evidence="1 2">
    <name type="scientific">Neisseria polysaccharea</name>
    <dbReference type="NCBI Taxonomy" id="489"/>
    <lineage>
        <taxon>Bacteria</taxon>
        <taxon>Pseudomonadati</taxon>
        <taxon>Pseudomonadota</taxon>
        <taxon>Betaproteobacteria</taxon>
        <taxon>Neisseriales</taxon>
        <taxon>Neisseriaceae</taxon>
        <taxon>Neisseria</taxon>
    </lineage>
</organism>
<dbReference type="RefSeq" id="WP_349273256.1">
    <property type="nucleotide sequence ID" value="NZ_JBECZB010000011.1"/>
</dbReference>
<evidence type="ECO:0000313" key="1">
    <source>
        <dbReference type="EMBL" id="MEQ3511322.1"/>
    </source>
</evidence>
<dbReference type="SUPFAM" id="SSF69917">
    <property type="entry name" value="OMPT-like"/>
    <property type="match status" value="1"/>
</dbReference>
<comment type="caution">
    <text evidence="1">The sequence shown here is derived from an EMBL/GenBank/DDBJ whole genome shotgun (WGS) entry which is preliminary data.</text>
</comment>
<keyword evidence="2" id="KW-1185">Reference proteome</keyword>
<gene>
    <name evidence="1" type="ORF">ABM124_08430</name>
</gene>
<protein>
    <submittedName>
        <fullName evidence="1">Uncharacterized protein</fullName>
    </submittedName>
</protein>
<proteinExistence type="predicted"/>
<sequence>MKEKQCNPVISFRANMLRHGMRFEAEYARGKNNADDKGGNARIANGAIGKTASVYAGHTYTQPLGESTRFRGGVGLERVQVKRYLGEKCCGYACPKSERLTLRADGESRV</sequence>
<dbReference type="Proteomes" id="UP001447151">
    <property type="component" value="Unassembled WGS sequence"/>
</dbReference>
<dbReference type="InterPro" id="IPR020080">
    <property type="entry name" value="OM_adhesin/peptidase_omptin"/>
</dbReference>
<reference evidence="1 2" key="1">
    <citation type="submission" date="2024-05" db="EMBL/GenBank/DDBJ databases">
        <authorList>
            <person name="Matzinger S.R."/>
            <person name="Bankers L."/>
            <person name="Rossheim A."/>
            <person name="Hetherington-Rauth M.C."/>
            <person name="Smith A."/>
            <person name="Baird S."/>
            <person name="Polanco D."/>
        </authorList>
    </citation>
    <scope>NUCLEOTIDE SEQUENCE [LARGE SCALE GENOMIC DNA]</scope>
    <source>
        <strain evidence="1 2">2024CJ-00066</strain>
    </source>
</reference>
<dbReference type="Pfam" id="PF07239">
    <property type="entry name" value="OpcA"/>
    <property type="match status" value="1"/>
</dbReference>
<evidence type="ECO:0000313" key="2">
    <source>
        <dbReference type="Proteomes" id="UP001447151"/>
    </source>
</evidence>
<dbReference type="Gene3D" id="2.40.128.100">
    <property type="entry name" value="OPCA outer membrane adhesin/invasin"/>
    <property type="match status" value="1"/>
</dbReference>
<name>A0ABV1JLG6_NEIPO</name>